<dbReference type="GO" id="GO:0003735">
    <property type="term" value="F:structural constituent of ribosome"/>
    <property type="evidence" value="ECO:0007669"/>
    <property type="project" value="InterPro"/>
</dbReference>
<dbReference type="NCBIfam" id="TIGR00001">
    <property type="entry name" value="rpmI_bact"/>
    <property type="match status" value="1"/>
</dbReference>
<dbReference type="PROSITE" id="PS00936">
    <property type="entry name" value="RIBOSOMAL_L35"/>
    <property type="match status" value="1"/>
</dbReference>
<sequence>MPKIKTNRGAAKRFKITAGGVKRRQSHLRHILTKKSSKRKRQLGSPAYVHEADVQLVERMMPYGKK</sequence>
<keyword evidence="8" id="KW-1185">Reference proteome</keyword>
<dbReference type="GO" id="GO:0022625">
    <property type="term" value="C:cytosolic large ribosomal subunit"/>
    <property type="evidence" value="ECO:0007669"/>
    <property type="project" value="TreeGrafter"/>
</dbReference>
<keyword evidence="2 5" id="KW-0689">Ribosomal protein</keyword>
<dbReference type="PANTHER" id="PTHR33343">
    <property type="entry name" value="54S RIBOSOMAL PROTEIN BL35M"/>
    <property type="match status" value="1"/>
</dbReference>
<organism evidence="7 8">
    <name type="scientific">Guyparkeria halophila</name>
    <dbReference type="NCBI Taxonomy" id="47960"/>
    <lineage>
        <taxon>Bacteria</taxon>
        <taxon>Pseudomonadati</taxon>
        <taxon>Pseudomonadota</taxon>
        <taxon>Gammaproteobacteria</taxon>
        <taxon>Chromatiales</taxon>
        <taxon>Thioalkalibacteraceae</taxon>
        <taxon>Guyparkeria</taxon>
    </lineage>
</organism>
<dbReference type="PRINTS" id="PR00064">
    <property type="entry name" value="RIBOSOMALL35"/>
</dbReference>
<evidence type="ECO:0000256" key="1">
    <source>
        <dbReference type="ARBA" id="ARBA00006598"/>
    </source>
</evidence>
<dbReference type="InterPro" id="IPR021137">
    <property type="entry name" value="Ribosomal_bL35-like"/>
</dbReference>
<evidence type="ECO:0000256" key="2">
    <source>
        <dbReference type="ARBA" id="ARBA00022980"/>
    </source>
</evidence>
<dbReference type="AlphaFoldDB" id="A0A6I6D3G6"/>
<evidence type="ECO:0000256" key="6">
    <source>
        <dbReference type="RuleBase" id="RU000568"/>
    </source>
</evidence>
<dbReference type="KEGG" id="ghl:GM160_04045"/>
<evidence type="ECO:0000256" key="3">
    <source>
        <dbReference type="ARBA" id="ARBA00023274"/>
    </source>
</evidence>
<reference evidence="7 8" key="1">
    <citation type="submission" date="2019-11" db="EMBL/GenBank/DDBJ databases">
        <authorList>
            <person name="Zhang J."/>
            <person name="Sun C."/>
        </authorList>
    </citation>
    <scope>NUCLEOTIDE SEQUENCE [LARGE SCALE GENOMIC DNA]</scope>
    <source>
        <strain evidence="8">sp2</strain>
    </source>
</reference>
<dbReference type="InterPro" id="IPR037229">
    <property type="entry name" value="Ribosomal_bL35_sf"/>
</dbReference>
<gene>
    <name evidence="5 7" type="primary">rpmI</name>
    <name evidence="7" type="ORF">GM160_04045</name>
</gene>
<dbReference type="EMBL" id="CP046415">
    <property type="protein sequence ID" value="QGT78134.1"/>
    <property type="molecule type" value="Genomic_DNA"/>
</dbReference>
<dbReference type="HAMAP" id="MF_00514">
    <property type="entry name" value="Ribosomal_bL35"/>
    <property type="match status" value="1"/>
</dbReference>
<dbReference type="InterPro" id="IPR001706">
    <property type="entry name" value="Ribosomal_bL35"/>
</dbReference>
<comment type="similarity">
    <text evidence="1 5 6">Belongs to the bacterial ribosomal protein bL35 family.</text>
</comment>
<evidence type="ECO:0000256" key="4">
    <source>
        <dbReference type="ARBA" id="ARBA00071664"/>
    </source>
</evidence>
<evidence type="ECO:0000256" key="5">
    <source>
        <dbReference type="HAMAP-Rule" id="MF_00514"/>
    </source>
</evidence>
<dbReference type="Pfam" id="PF01632">
    <property type="entry name" value="Ribosomal_L35p"/>
    <property type="match status" value="1"/>
</dbReference>
<dbReference type="FunFam" id="4.10.410.60:FF:000001">
    <property type="entry name" value="50S ribosomal protein L35"/>
    <property type="match status" value="1"/>
</dbReference>
<protein>
    <recommendedName>
        <fullName evidence="4 5">Large ribosomal subunit protein bL35</fullName>
    </recommendedName>
</protein>
<keyword evidence="3 5" id="KW-0687">Ribonucleoprotein</keyword>
<dbReference type="SUPFAM" id="SSF143034">
    <property type="entry name" value="L35p-like"/>
    <property type="match status" value="1"/>
</dbReference>
<dbReference type="GO" id="GO:0006412">
    <property type="term" value="P:translation"/>
    <property type="evidence" value="ECO:0007669"/>
    <property type="project" value="UniProtKB-UniRule"/>
</dbReference>
<proteinExistence type="inferred from homology"/>
<dbReference type="PANTHER" id="PTHR33343:SF1">
    <property type="entry name" value="LARGE RIBOSOMAL SUBUNIT PROTEIN BL35M"/>
    <property type="match status" value="1"/>
</dbReference>
<evidence type="ECO:0000313" key="8">
    <source>
        <dbReference type="Proteomes" id="UP000427716"/>
    </source>
</evidence>
<accession>A0A6I6D3G6</accession>
<evidence type="ECO:0000313" key="7">
    <source>
        <dbReference type="EMBL" id="QGT78134.1"/>
    </source>
</evidence>
<dbReference type="Gene3D" id="4.10.410.60">
    <property type="match status" value="1"/>
</dbReference>
<name>A0A6I6D3G6_9GAMM</name>
<dbReference type="Proteomes" id="UP000427716">
    <property type="component" value="Chromosome"/>
</dbReference>
<dbReference type="InterPro" id="IPR018265">
    <property type="entry name" value="Ribosomal_bL35_CS"/>
</dbReference>
<dbReference type="RefSeq" id="WP_125198480.1">
    <property type="nucleotide sequence ID" value="NZ_CP046415.1"/>
</dbReference>